<accession>A0A0S4W3P5</accession>
<proteinExistence type="predicted"/>
<evidence type="ECO:0000313" key="4">
    <source>
        <dbReference type="EMBL" id="CUV61067.1"/>
    </source>
</evidence>
<protein>
    <submittedName>
        <fullName evidence="3">Uncharacterized protein</fullName>
    </submittedName>
</protein>
<evidence type="ECO:0000313" key="1">
    <source>
        <dbReference type="EMBL" id="CUV26141.1"/>
    </source>
</evidence>
<evidence type="ECO:0000313" key="3">
    <source>
        <dbReference type="EMBL" id="CUV41165.1"/>
    </source>
</evidence>
<dbReference type="EMBL" id="LN899823">
    <property type="protein sequence ID" value="CUV26141.1"/>
    <property type="molecule type" value="Genomic_DNA"/>
</dbReference>
<name>A0A0S4W3P5_RALSL</name>
<dbReference type="EMBL" id="LN899822">
    <property type="protein sequence ID" value="CUV61067.1"/>
    <property type="molecule type" value="Genomic_DNA"/>
</dbReference>
<sequence length="206" mass="22121">MSQRISILVALDGTDEGLKRAIASAERSLGELAASAKTAGDRAAGGLAQVKAGVSVISEQITTARTQLLAFLSINWAAGKVQEIVQVADTYFVKNDRGNVVLMAEKLGSTTGRWRVSSAATARPKASNASSAARTSRLRCWCRVSCSRSGSTSTSWWRGAFRAWPLPSRRASGNWAERCAPRGGRRRLPVNQAIRSNLRPRCAECS</sequence>
<dbReference type="AlphaFoldDB" id="A0A0S4W3P5"/>
<dbReference type="EMBL" id="LN899825">
    <property type="protein sequence ID" value="CUV33787.1"/>
    <property type="molecule type" value="Genomic_DNA"/>
</dbReference>
<evidence type="ECO:0000313" key="2">
    <source>
        <dbReference type="EMBL" id="CUV33787.1"/>
    </source>
</evidence>
<gene>
    <name evidence="4" type="ORF">RD1301_v1_1280007</name>
    <name evidence="1" type="ORF">RUN1744_v1_1270006</name>
    <name evidence="2" type="ORF">TD1301_v1_550026</name>
    <name evidence="3" type="ORF">TF3108_v1_700007</name>
</gene>
<organism evidence="3">
    <name type="scientific">Ralstonia solanacearum</name>
    <name type="common">Pseudomonas solanacearum</name>
    <dbReference type="NCBI Taxonomy" id="305"/>
    <lineage>
        <taxon>Bacteria</taxon>
        <taxon>Pseudomonadati</taxon>
        <taxon>Pseudomonadota</taxon>
        <taxon>Betaproteobacteria</taxon>
        <taxon>Burkholderiales</taxon>
        <taxon>Burkholderiaceae</taxon>
        <taxon>Ralstonia</taxon>
        <taxon>Ralstonia solanacearum species complex</taxon>
    </lineage>
</organism>
<reference evidence="3" key="1">
    <citation type="submission" date="2015-10" db="EMBL/GenBank/DDBJ databases">
        <authorList>
            <person name="Gilbert D.G."/>
        </authorList>
    </citation>
    <scope>NUCLEOTIDE SEQUENCE</scope>
    <source>
        <strain evidence="3">Phyl III-seqv23</strain>
    </source>
</reference>
<dbReference type="EMBL" id="LN899826">
    <property type="protein sequence ID" value="CUV41165.1"/>
    <property type="molecule type" value="Genomic_DNA"/>
</dbReference>